<comment type="similarity">
    <text evidence="4">Belongs to the ubiquitin-conjugating enzyme family.</text>
</comment>
<evidence type="ECO:0000313" key="8">
    <source>
        <dbReference type="Proteomes" id="UP001165122"/>
    </source>
</evidence>
<keyword evidence="1" id="KW-0808">Transferase</keyword>
<keyword evidence="4" id="KW-0067">ATP-binding</keyword>
<organism evidence="7 8">
    <name type="scientific">Triparma laevis f. longispina</name>
    <dbReference type="NCBI Taxonomy" id="1714387"/>
    <lineage>
        <taxon>Eukaryota</taxon>
        <taxon>Sar</taxon>
        <taxon>Stramenopiles</taxon>
        <taxon>Ochrophyta</taxon>
        <taxon>Bolidophyceae</taxon>
        <taxon>Parmales</taxon>
        <taxon>Triparmaceae</taxon>
        <taxon>Triparma</taxon>
    </lineage>
</organism>
<feature type="domain" description="UBC core" evidence="6">
    <location>
        <begin position="22"/>
        <end position="167"/>
    </location>
</feature>
<proteinExistence type="inferred from homology"/>
<dbReference type="SUPFAM" id="SSF54495">
    <property type="entry name" value="UBC-like"/>
    <property type="match status" value="1"/>
</dbReference>
<dbReference type="GO" id="GO:0016740">
    <property type="term" value="F:transferase activity"/>
    <property type="evidence" value="ECO:0007669"/>
    <property type="project" value="UniProtKB-KW"/>
</dbReference>
<dbReference type="CDD" id="cd23791">
    <property type="entry name" value="UBCc_UBE2C"/>
    <property type="match status" value="1"/>
</dbReference>
<keyword evidence="2 4" id="KW-0833">Ubl conjugation pathway</keyword>
<keyword evidence="8" id="KW-1185">Reference proteome</keyword>
<feature type="compositionally biased region" description="Polar residues" evidence="5">
    <location>
        <begin position="1"/>
        <end position="14"/>
    </location>
</feature>
<evidence type="ECO:0000256" key="5">
    <source>
        <dbReference type="SAM" id="MobiDB-lite"/>
    </source>
</evidence>
<feature type="region of interest" description="Disordered" evidence="5">
    <location>
        <begin position="1"/>
        <end position="20"/>
    </location>
</feature>
<name>A0A9W6ZT22_9STRA</name>
<dbReference type="EMBL" id="BRXW01000494">
    <property type="protein sequence ID" value="GMH59937.1"/>
    <property type="molecule type" value="Genomic_DNA"/>
</dbReference>
<dbReference type="Proteomes" id="UP001165122">
    <property type="component" value="Unassembled WGS sequence"/>
</dbReference>
<dbReference type="InterPro" id="IPR016135">
    <property type="entry name" value="UBQ-conjugating_enzyme/RWD"/>
</dbReference>
<sequence length="167" mass="18521">MASFTTQVPTTATNPIKPLGESVTKRLQQELMQLMMNSEEGTTAFPDGDNLFEWVATITGTEGTPYADQTYKLSITFPADYPYTAPTFKFTTPLFHPNIDVHGNICLDILKEKWSAAYSVRTVLVSLRSLLGEPNNDSPLNVVASGMWDDQVKFCATVKQKYAEATK</sequence>
<dbReference type="OrthoDB" id="10253686at2759"/>
<dbReference type="PROSITE" id="PS00183">
    <property type="entry name" value="UBC_1"/>
    <property type="match status" value="1"/>
</dbReference>
<dbReference type="Gene3D" id="3.10.110.10">
    <property type="entry name" value="Ubiquitin Conjugating Enzyme"/>
    <property type="match status" value="1"/>
</dbReference>
<evidence type="ECO:0000256" key="4">
    <source>
        <dbReference type="RuleBase" id="RU362109"/>
    </source>
</evidence>
<evidence type="ECO:0000259" key="6">
    <source>
        <dbReference type="PROSITE" id="PS50127"/>
    </source>
</evidence>
<reference evidence="8" key="1">
    <citation type="journal article" date="2023" name="Commun. Biol.">
        <title>Genome analysis of Parmales, the sister group of diatoms, reveals the evolutionary specialization of diatoms from phago-mixotrophs to photoautotrophs.</title>
        <authorList>
            <person name="Ban H."/>
            <person name="Sato S."/>
            <person name="Yoshikawa S."/>
            <person name="Yamada K."/>
            <person name="Nakamura Y."/>
            <person name="Ichinomiya M."/>
            <person name="Sato N."/>
            <person name="Blanc-Mathieu R."/>
            <person name="Endo H."/>
            <person name="Kuwata A."/>
            <person name="Ogata H."/>
        </authorList>
    </citation>
    <scope>NUCLEOTIDE SEQUENCE [LARGE SCALE GENOMIC DNA]</scope>
    <source>
        <strain evidence="8">NIES 3700</strain>
    </source>
</reference>
<evidence type="ECO:0000256" key="3">
    <source>
        <dbReference type="PROSITE-ProRule" id="PRU10133"/>
    </source>
</evidence>
<dbReference type="AlphaFoldDB" id="A0A9W6ZT22"/>
<dbReference type="InterPro" id="IPR000608">
    <property type="entry name" value="UBC"/>
</dbReference>
<dbReference type="PROSITE" id="PS50127">
    <property type="entry name" value="UBC_2"/>
    <property type="match status" value="1"/>
</dbReference>
<comment type="caution">
    <text evidence="7">The sequence shown here is derived from an EMBL/GenBank/DDBJ whole genome shotgun (WGS) entry which is preliminary data.</text>
</comment>
<gene>
    <name evidence="7" type="ORF">TrLO_g2188</name>
</gene>
<accession>A0A9W6ZT22</accession>
<evidence type="ECO:0000313" key="7">
    <source>
        <dbReference type="EMBL" id="GMH59937.1"/>
    </source>
</evidence>
<protein>
    <recommendedName>
        <fullName evidence="6">UBC core domain-containing protein</fullName>
    </recommendedName>
</protein>
<evidence type="ECO:0000256" key="2">
    <source>
        <dbReference type="ARBA" id="ARBA00022786"/>
    </source>
</evidence>
<dbReference type="PANTHER" id="PTHR24067">
    <property type="entry name" value="UBIQUITIN-CONJUGATING ENZYME E2"/>
    <property type="match status" value="1"/>
</dbReference>
<dbReference type="Pfam" id="PF00179">
    <property type="entry name" value="UQ_con"/>
    <property type="match status" value="1"/>
</dbReference>
<dbReference type="InterPro" id="IPR050113">
    <property type="entry name" value="Ub_conjugating_enzyme"/>
</dbReference>
<dbReference type="GO" id="GO:0005524">
    <property type="term" value="F:ATP binding"/>
    <property type="evidence" value="ECO:0007669"/>
    <property type="project" value="UniProtKB-UniRule"/>
</dbReference>
<keyword evidence="4" id="KW-0547">Nucleotide-binding</keyword>
<evidence type="ECO:0000256" key="1">
    <source>
        <dbReference type="ARBA" id="ARBA00022679"/>
    </source>
</evidence>
<dbReference type="SMART" id="SM00212">
    <property type="entry name" value="UBCc"/>
    <property type="match status" value="1"/>
</dbReference>
<dbReference type="InterPro" id="IPR023313">
    <property type="entry name" value="UBQ-conjugating_AS"/>
</dbReference>
<feature type="active site" description="Glycyl thioester intermediate" evidence="3">
    <location>
        <position position="106"/>
    </location>
</feature>